<dbReference type="CDD" id="cd05400">
    <property type="entry name" value="NT_2-5OAS_ClassI-CCAase"/>
    <property type="match status" value="1"/>
</dbReference>
<dbReference type="EMBL" id="JAVRFF010000084">
    <property type="protein sequence ID" value="MDT0477961.1"/>
    <property type="molecule type" value="Genomic_DNA"/>
</dbReference>
<reference evidence="2" key="1">
    <citation type="submission" date="2024-05" db="EMBL/GenBank/DDBJ databases">
        <title>30 novel species of actinomycetes from the DSMZ collection.</title>
        <authorList>
            <person name="Nouioui I."/>
        </authorList>
    </citation>
    <scope>NUCLEOTIDE SEQUENCE</scope>
    <source>
        <strain evidence="2">DSM 41014</strain>
    </source>
</reference>
<dbReference type="Proteomes" id="UP001180489">
    <property type="component" value="Unassembled WGS sequence"/>
</dbReference>
<accession>A0ABU2UYI8</accession>
<keyword evidence="3" id="KW-1185">Reference proteome</keyword>
<evidence type="ECO:0000313" key="2">
    <source>
        <dbReference type="EMBL" id="MDT0477961.1"/>
    </source>
</evidence>
<proteinExistence type="predicted"/>
<name>A0ABU2UYI8_9ACTN</name>
<dbReference type="RefSeq" id="WP_311637929.1">
    <property type="nucleotide sequence ID" value="NZ_JAVRFF010000084.1"/>
</dbReference>
<evidence type="ECO:0000313" key="3">
    <source>
        <dbReference type="Proteomes" id="UP001180489"/>
    </source>
</evidence>
<comment type="caution">
    <text evidence="2">The sequence shown here is derived from an EMBL/GenBank/DDBJ whole genome shotgun (WGS) entry which is preliminary data.</text>
</comment>
<gene>
    <name evidence="2" type="ORF">RM863_38170</name>
</gene>
<dbReference type="InterPro" id="IPR006116">
    <property type="entry name" value="NT_2-5OAS_ClassI-CCAase"/>
</dbReference>
<keyword evidence="1" id="KW-0051">Antiviral defense</keyword>
<sequence>MAPVQLTTCFNTLLTDTVNLSRFKLDMLDNRVDSVYRALKADEEIGHLVLDKIPQGSRAQRTIINPVGDKEFDADFLLLMEENPDWHGSPKTYIDKVYAALDRHSLYREMPHSRKCRCVRLEYKNLMHVDIVPYVQLSDGREVIVNRDDNCWEATDPEGFTAWMRNQDDITGGNLRRVIRLLKYLRDHKNSFTGTRSIILTTLLGNQVSDTKTLIDPGNYANVPTTLLHLVQDLNTYLQVNPNKPSIADPSGSGVTFDHRWTQDTYAYFRERIRVHTEEIEAAYHHADKETSIELWQGLFGTGFKEPDAQQSSAKFPAAAASVAAVTTTGRSGRAG</sequence>
<evidence type="ECO:0000256" key="1">
    <source>
        <dbReference type="ARBA" id="ARBA00023118"/>
    </source>
</evidence>
<protein>
    <submittedName>
        <fullName evidence="2">Nucleotidyltransferase</fullName>
    </submittedName>
</protein>
<organism evidence="2 3">
    <name type="scientific">Streptomyces hintoniae</name>
    <dbReference type="NCBI Taxonomy" id="3075521"/>
    <lineage>
        <taxon>Bacteria</taxon>
        <taxon>Bacillati</taxon>
        <taxon>Actinomycetota</taxon>
        <taxon>Actinomycetes</taxon>
        <taxon>Kitasatosporales</taxon>
        <taxon>Streptomycetaceae</taxon>
        <taxon>Streptomyces</taxon>
    </lineage>
</organism>
<dbReference type="Pfam" id="PF18144">
    <property type="entry name" value="SMODS"/>
    <property type="match status" value="1"/>
</dbReference>